<protein>
    <submittedName>
        <fullName evidence="2">HD domain-containing protein</fullName>
    </submittedName>
</protein>
<feature type="domain" description="HD" evidence="1">
    <location>
        <begin position="23"/>
        <end position="126"/>
    </location>
</feature>
<sequence>MGLIDATILFVKEKLHDAEGGHDWFHMERVYKNAVLIAQGENCDLTVVKLGALLHDIADSKFNDGDETVGPKVARDFLESQNVEETIIQHVINIIENISFKGGNFEKQFHSKELEIVQDADRLDALGAIGIARTFNYGGFKNRTLYNPAIPPKLNMSKEEYKKSDSPTLNHFYEKLLLLKDKMNTQTGLKIAEERHRFMEVFLSQFYAEWEGEK</sequence>
<evidence type="ECO:0000313" key="2">
    <source>
        <dbReference type="EMBL" id="RXR21067.1"/>
    </source>
</evidence>
<evidence type="ECO:0000313" key="3">
    <source>
        <dbReference type="Proteomes" id="UP000290283"/>
    </source>
</evidence>
<dbReference type="PANTHER" id="PTHR33594">
    <property type="entry name" value="SUPERFAMILY HYDROLASE, PUTATIVE (AFU_ORTHOLOGUE AFUA_1G03035)-RELATED"/>
    <property type="match status" value="1"/>
</dbReference>
<dbReference type="Pfam" id="PF01966">
    <property type="entry name" value="HD"/>
    <property type="match status" value="1"/>
</dbReference>
<dbReference type="InterPro" id="IPR003607">
    <property type="entry name" value="HD/PDEase_dom"/>
</dbReference>
<dbReference type="EMBL" id="SBKO01000001">
    <property type="protein sequence ID" value="RXR21067.1"/>
    <property type="molecule type" value="Genomic_DNA"/>
</dbReference>
<dbReference type="InterPro" id="IPR006674">
    <property type="entry name" value="HD_domain"/>
</dbReference>
<dbReference type="AlphaFoldDB" id="A0A4Q1K600"/>
<dbReference type="PANTHER" id="PTHR33594:SF1">
    <property type="entry name" value="HD_PDEASE DOMAIN-CONTAINING PROTEIN"/>
    <property type="match status" value="1"/>
</dbReference>
<accession>A0A4Q1K600</accession>
<dbReference type="SMART" id="SM00471">
    <property type="entry name" value="HDc"/>
    <property type="match status" value="1"/>
</dbReference>
<dbReference type="CDD" id="cd00077">
    <property type="entry name" value="HDc"/>
    <property type="match status" value="1"/>
</dbReference>
<gene>
    <name evidence="2" type="ORF">EQG63_03770</name>
</gene>
<dbReference type="SUPFAM" id="SSF109604">
    <property type="entry name" value="HD-domain/PDEase-like"/>
    <property type="match status" value="1"/>
</dbReference>
<keyword evidence="3" id="KW-1185">Reference proteome</keyword>
<proteinExistence type="predicted"/>
<dbReference type="RefSeq" id="WP_129434577.1">
    <property type="nucleotide sequence ID" value="NZ_SBKO01000001.1"/>
</dbReference>
<dbReference type="Gene3D" id="1.10.472.50">
    <property type="entry name" value="HD-domain/PDEase-like"/>
    <property type="match status" value="1"/>
</dbReference>
<dbReference type="Gene3D" id="1.20.58.1910">
    <property type="match status" value="1"/>
</dbReference>
<dbReference type="PROSITE" id="PS51831">
    <property type="entry name" value="HD"/>
    <property type="match status" value="1"/>
</dbReference>
<reference evidence="3" key="1">
    <citation type="submission" date="2019-01" db="EMBL/GenBank/DDBJ databases">
        <title>Cytophagaceae bacterium strain CAR-16.</title>
        <authorList>
            <person name="Chen W.-M."/>
        </authorList>
    </citation>
    <scope>NUCLEOTIDE SEQUENCE [LARGE SCALE GENOMIC DNA]</scope>
    <source>
        <strain evidence="3">LLJ-11</strain>
    </source>
</reference>
<evidence type="ECO:0000259" key="1">
    <source>
        <dbReference type="PROSITE" id="PS51831"/>
    </source>
</evidence>
<name>A0A4Q1K600_9FLAO</name>
<organism evidence="2 3">
    <name type="scientific">Flavobacterium amnicola</name>
    <dbReference type="NCBI Taxonomy" id="2506422"/>
    <lineage>
        <taxon>Bacteria</taxon>
        <taxon>Pseudomonadati</taxon>
        <taxon>Bacteroidota</taxon>
        <taxon>Flavobacteriia</taxon>
        <taxon>Flavobacteriales</taxon>
        <taxon>Flavobacteriaceae</taxon>
        <taxon>Flavobacterium</taxon>
    </lineage>
</organism>
<dbReference type="OrthoDB" id="9797344at2"/>
<comment type="caution">
    <text evidence="2">The sequence shown here is derived from an EMBL/GenBank/DDBJ whole genome shotgun (WGS) entry which is preliminary data.</text>
</comment>
<dbReference type="Proteomes" id="UP000290283">
    <property type="component" value="Unassembled WGS sequence"/>
</dbReference>